<evidence type="ECO:0000313" key="2">
    <source>
        <dbReference type="Proteomes" id="UP001576780"/>
    </source>
</evidence>
<reference evidence="1 2" key="1">
    <citation type="submission" date="2024-09" db="EMBL/GenBank/DDBJ databases">
        <title>Floridaenema gen nov. (Aerosakkonemataceae, Aerosakkonematales ord. nov., Cyanobacteria) from benthic tropical and subtropical fresh waters, with the description of four new species.</title>
        <authorList>
            <person name="Moretto J.A."/>
            <person name="Berthold D.E."/>
            <person name="Lefler F.W."/>
            <person name="Huang I.-S."/>
            <person name="Laughinghouse H. IV."/>
        </authorList>
    </citation>
    <scope>NUCLEOTIDE SEQUENCE [LARGE SCALE GENOMIC DNA]</scope>
    <source>
        <strain evidence="1 2">BLCC-F167</strain>
    </source>
</reference>
<evidence type="ECO:0000313" key="1">
    <source>
        <dbReference type="EMBL" id="MFB2837766.1"/>
    </source>
</evidence>
<proteinExistence type="predicted"/>
<comment type="caution">
    <text evidence="1">The sequence shown here is derived from an EMBL/GenBank/DDBJ whole genome shotgun (WGS) entry which is preliminary data.</text>
</comment>
<protein>
    <submittedName>
        <fullName evidence="1">Uncharacterized protein</fullName>
    </submittedName>
</protein>
<dbReference type="RefSeq" id="WP_413280105.1">
    <property type="nucleotide sequence ID" value="NZ_JBHFNT010000222.1"/>
</dbReference>
<dbReference type="Proteomes" id="UP001576780">
    <property type="component" value="Unassembled WGS sequence"/>
</dbReference>
<keyword evidence="2" id="KW-1185">Reference proteome</keyword>
<sequence>MISDAIAPDFGSNEKVRSLAIAHYIMCDRWRSYLLWRGLFLVA</sequence>
<dbReference type="EMBL" id="JBHFNT010000222">
    <property type="protein sequence ID" value="MFB2837766.1"/>
    <property type="molecule type" value="Genomic_DNA"/>
</dbReference>
<name>A0ABV4WSV3_9CYAN</name>
<gene>
    <name evidence="1" type="ORF">ACE1CA_24965</name>
</gene>
<organism evidence="1 2">
    <name type="scientific">Floridaenema evergladense BLCC-F167</name>
    <dbReference type="NCBI Taxonomy" id="3153639"/>
    <lineage>
        <taxon>Bacteria</taxon>
        <taxon>Bacillati</taxon>
        <taxon>Cyanobacteriota</taxon>
        <taxon>Cyanophyceae</taxon>
        <taxon>Oscillatoriophycideae</taxon>
        <taxon>Aerosakkonematales</taxon>
        <taxon>Aerosakkonemataceae</taxon>
        <taxon>Floridanema</taxon>
        <taxon>Floridanema evergladense</taxon>
    </lineage>
</organism>
<accession>A0ABV4WSV3</accession>